<dbReference type="Proteomes" id="UP000688137">
    <property type="component" value="Unassembled WGS sequence"/>
</dbReference>
<protein>
    <submittedName>
        <fullName evidence="2">Uncharacterized protein</fullName>
    </submittedName>
</protein>
<dbReference type="AlphaFoldDB" id="A0A8S1JUN0"/>
<comment type="caution">
    <text evidence="2">The sequence shown here is derived from an EMBL/GenBank/DDBJ whole genome shotgun (WGS) entry which is preliminary data.</text>
</comment>
<keyword evidence="1" id="KW-0175">Coiled coil</keyword>
<evidence type="ECO:0000313" key="3">
    <source>
        <dbReference type="Proteomes" id="UP000688137"/>
    </source>
</evidence>
<dbReference type="EMBL" id="CAJJDM010000007">
    <property type="protein sequence ID" value="CAD8046524.1"/>
    <property type="molecule type" value="Genomic_DNA"/>
</dbReference>
<keyword evidence="3" id="KW-1185">Reference proteome</keyword>
<gene>
    <name evidence="2" type="ORF">PPRIM_AZ9-3.1.T0100419</name>
</gene>
<dbReference type="OMA" id="DMMRIFQ"/>
<feature type="coiled-coil region" evidence="1">
    <location>
        <begin position="85"/>
        <end position="119"/>
    </location>
</feature>
<proteinExistence type="predicted"/>
<feature type="coiled-coil region" evidence="1">
    <location>
        <begin position="268"/>
        <end position="295"/>
    </location>
</feature>
<evidence type="ECO:0000313" key="2">
    <source>
        <dbReference type="EMBL" id="CAD8046524.1"/>
    </source>
</evidence>
<organism evidence="2 3">
    <name type="scientific">Paramecium primaurelia</name>
    <dbReference type="NCBI Taxonomy" id="5886"/>
    <lineage>
        <taxon>Eukaryota</taxon>
        <taxon>Sar</taxon>
        <taxon>Alveolata</taxon>
        <taxon>Ciliophora</taxon>
        <taxon>Intramacronucleata</taxon>
        <taxon>Oligohymenophorea</taxon>
        <taxon>Peniculida</taxon>
        <taxon>Parameciidae</taxon>
        <taxon>Paramecium</taxon>
    </lineage>
</organism>
<accession>A0A8S1JUN0</accession>
<name>A0A8S1JUN0_PARPR</name>
<sequence>MSRQNSQERFLKSANSCRNQGRQLNIIDFIMKQNFQDQGPQTIEFQEEMNVQKSCEMCLQLQEELKKFVNVDKFQQVIEKMWQKIKKIEEDNQKVLLKIENLEKVLIDQQGFLDELNDQQYKSQQQQDQSSILQQVTLDKGQLEKLEKKIQKDNLAGIKSIEDNLYKILNKEIQQKFMVMQEKLEEISQQFGGVNEQIELFNHKHGVTKEECEERINQIALIVNENNQFLRSNNHGVAEMQQHYSDLDADMMRIFQHIKALLQNDYKITEMEQNITNLKSQLVQLRNAVNEIAQLLRLTLKKSAIHRQSQQINPLPSIQNKPKKMKLETRQQSETSIAPKKQEKKIQRQMSNVDKGNFLYFLYAQKNGQKNEKQFAEFLRKTYNFEPPQKNEGPSKKGLLYLSKREENEDHIKKLTNSVLSPGNKSIIGNKEVPLDQVVSQMFEKQLERFPKVKQKIERTQ</sequence>
<evidence type="ECO:0000256" key="1">
    <source>
        <dbReference type="SAM" id="Coils"/>
    </source>
</evidence>
<reference evidence="2" key="1">
    <citation type="submission" date="2021-01" db="EMBL/GenBank/DDBJ databases">
        <authorList>
            <consortium name="Genoscope - CEA"/>
            <person name="William W."/>
        </authorList>
    </citation>
    <scope>NUCLEOTIDE SEQUENCE</scope>
</reference>